<reference evidence="2" key="1">
    <citation type="journal article" date="2019" name="Int. J. Syst. Evol. Microbiol.">
        <title>The Global Catalogue of Microorganisms (GCM) 10K type strain sequencing project: providing services to taxonomists for standard genome sequencing and annotation.</title>
        <authorList>
            <consortium name="The Broad Institute Genomics Platform"/>
            <consortium name="The Broad Institute Genome Sequencing Center for Infectious Disease"/>
            <person name="Wu L."/>
            <person name="Ma J."/>
        </authorList>
    </citation>
    <scope>NUCLEOTIDE SEQUENCE [LARGE SCALE GENOMIC DNA]</scope>
    <source>
        <strain evidence="2">JCM 11590</strain>
    </source>
</reference>
<comment type="caution">
    <text evidence="1">The sequence shown here is derived from an EMBL/GenBank/DDBJ whole genome shotgun (WGS) entry which is preliminary data.</text>
</comment>
<sequence>MSFGIEIRDENRRDVFSVGRKYFRIVGEISFPAASSSSPSILESTFQLPASVPTDEEPFIKLSVLEGAKSYLLQGRTVRIQHTGYYEGTTYYRHPAKVYYGFYA</sequence>
<dbReference type="RefSeq" id="WP_188636950.1">
    <property type="nucleotide sequence ID" value="NZ_BMNN01000006.1"/>
</dbReference>
<gene>
    <name evidence="1" type="ORF">GCM10009083_24580</name>
</gene>
<accession>A0ABQ2CT75</accession>
<dbReference type="Proteomes" id="UP000633263">
    <property type="component" value="Unassembled WGS sequence"/>
</dbReference>
<proteinExistence type="predicted"/>
<organism evidence="1 2">
    <name type="scientific">Halopseudomonas pertucinogena</name>
    <dbReference type="NCBI Taxonomy" id="86175"/>
    <lineage>
        <taxon>Bacteria</taxon>
        <taxon>Pseudomonadati</taxon>
        <taxon>Pseudomonadota</taxon>
        <taxon>Gammaproteobacteria</taxon>
        <taxon>Pseudomonadales</taxon>
        <taxon>Pseudomonadaceae</taxon>
        <taxon>Halopseudomonas</taxon>
    </lineage>
</organism>
<keyword evidence="2" id="KW-1185">Reference proteome</keyword>
<name>A0ABQ2CT75_9GAMM</name>
<evidence type="ECO:0000313" key="2">
    <source>
        <dbReference type="Proteomes" id="UP000633263"/>
    </source>
</evidence>
<evidence type="ECO:0000313" key="1">
    <source>
        <dbReference type="EMBL" id="GGJ06667.1"/>
    </source>
</evidence>
<dbReference type="EMBL" id="BMNN01000006">
    <property type="protein sequence ID" value="GGJ06667.1"/>
    <property type="molecule type" value="Genomic_DNA"/>
</dbReference>
<protein>
    <submittedName>
        <fullName evidence="1">Uncharacterized protein</fullName>
    </submittedName>
</protein>